<dbReference type="eggNOG" id="ENOG502TGWS">
    <property type="taxonomic scope" value="Eukaryota"/>
</dbReference>
<sequence>MANGNTTTNASMAAEFRILDSRLYVNGIKMSVAPGVRSMPFAVDSNPGSIDTSFSVNSGGLSWTDSAFTNSTAQFYKVPPEEIDNALLLVQFIGEPDPELGLSPINMAAQRREEAIRQESLMSSMVMEPTQTTIEEPPFSSAWMGISSSGVWVSPPASSAVPTQSWSPDGACGATNGGFMCSGAPDGECCSPYGYW</sequence>
<gene>
    <name evidence="2" type="ORF">W97_06116</name>
</gene>
<proteinExistence type="predicted"/>
<dbReference type="Pfam" id="PF25485">
    <property type="entry name" value="DUF7908"/>
    <property type="match status" value="1"/>
</dbReference>
<dbReference type="EMBL" id="JH767584">
    <property type="protein sequence ID" value="EON67000.1"/>
    <property type="molecule type" value="Genomic_DNA"/>
</dbReference>
<name>R7YYI0_CONA1</name>
<dbReference type="Proteomes" id="UP000016924">
    <property type="component" value="Unassembled WGS sequence"/>
</dbReference>
<dbReference type="RefSeq" id="XP_007782317.1">
    <property type="nucleotide sequence ID" value="XM_007784127.1"/>
</dbReference>
<dbReference type="HOGENOM" id="CLU_1390153_0_0_1"/>
<dbReference type="InterPro" id="IPR057230">
    <property type="entry name" value="DUF7908"/>
</dbReference>
<dbReference type="AlphaFoldDB" id="R7YYI0"/>
<dbReference type="GeneID" id="19903427"/>
<evidence type="ECO:0000313" key="3">
    <source>
        <dbReference type="Proteomes" id="UP000016924"/>
    </source>
</evidence>
<dbReference type="STRING" id="1168221.R7YYI0"/>
<reference evidence="3" key="1">
    <citation type="submission" date="2012-06" db="EMBL/GenBank/DDBJ databases">
        <title>The genome sequence of Coniosporium apollinis CBS 100218.</title>
        <authorList>
            <consortium name="The Broad Institute Genome Sequencing Platform"/>
            <person name="Cuomo C."/>
            <person name="Gorbushina A."/>
            <person name="Noack S."/>
            <person name="Walker B."/>
            <person name="Young S.K."/>
            <person name="Zeng Q."/>
            <person name="Gargeya S."/>
            <person name="Fitzgerald M."/>
            <person name="Haas B."/>
            <person name="Abouelleil A."/>
            <person name="Alvarado L."/>
            <person name="Arachchi H.M."/>
            <person name="Berlin A.M."/>
            <person name="Chapman S.B."/>
            <person name="Goldberg J."/>
            <person name="Griggs A."/>
            <person name="Gujja S."/>
            <person name="Hansen M."/>
            <person name="Howarth C."/>
            <person name="Imamovic A."/>
            <person name="Larimer J."/>
            <person name="McCowan C."/>
            <person name="Montmayeur A."/>
            <person name="Murphy C."/>
            <person name="Neiman D."/>
            <person name="Pearson M."/>
            <person name="Priest M."/>
            <person name="Roberts A."/>
            <person name="Saif S."/>
            <person name="Shea T."/>
            <person name="Sisk P."/>
            <person name="Sykes S."/>
            <person name="Wortman J."/>
            <person name="Nusbaum C."/>
            <person name="Birren B."/>
        </authorList>
    </citation>
    <scope>NUCLEOTIDE SEQUENCE [LARGE SCALE GENOMIC DNA]</scope>
    <source>
        <strain evidence="3">CBS 100218</strain>
    </source>
</reference>
<dbReference type="OrthoDB" id="5985073at2759"/>
<keyword evidence="3" id="KW-1185">Reference proteome</keyword>
<evidence type="ECO:0000313" key="2">
    <source>
        <dbReference type="EMBL" id="EON67000.1"/>
    </source>
</evidence>
<accession>R7YYI0</accession>
<feature type="domain" description="DUF7908" evidence="1">
    <location>
        <begin position="2"/>
        <end position="78"/>
    </location>
</feature>
<protein>
    <recommendedName>
        <fullName evidence="1">DUF7908 domain-containing protein</fullName>
    </recommendedName>
</protein>
<evidence type="ECO:0000259" key="1">
    <source>
        <dbReference type="Pfam" id="PF25485"/>
    </source>
</evidence>
<organism evidence="2 3">
    <name type="scientific">Coniosporium apollinis (strain CBS 100218)</name>
    <name type="common">Rock-inhabiting black yeast</name>
    <dbReference type="NCBI Taxonomy" id="1168221"/>
    <lineage>
        <taxon>Eukaryota</taxon>
        <taxon>Fungi</taxon>
        <taxon>Dikarya</taxon>
        <taxon>Ascomycota</taxon>
        <taxon>Pezizomycotina</taxon>
        <taxon>Dothideomycetes</taxon>
        <taxon>Dothideomycetes incertae sedis</taxon>
        <taxon>Coniosporium</taxon>
    </lineage>
</organism>